<dbReference type="InterPro" id="IPR036388">
    <property type="entry name" value="WH-like_DNA-bd_sf"/>
</dbReference>
<name>A0ABP9Z384_9FUNG</name>
<evidence type="ECO:0000256" key="1">
    <source>
        <dbReference type="SAM" id="MobiDB-lite"/>
    </source>
</evidence>
<dbReference type="SUPFAM" id="SSF46689">
    <property type="entry name" value="Homeodomain-like"/>
    <property type="match status" value="1"/>
</dbReference>
<feature type="region of interest" description="Disordered" evidence="1">
    <location>
        <begin position="124"/>
        <end position="150"/>
    </location>
</feature>
<protein>
    <recommendedName>
        <fullName evidence="2">SWIRM domain-containing protein</fullName>
    </recommendedName>
</protein>
<accession>A0ABP9Z384</accession>
<gene>
    <name evidence="3" type="ORF">MFLAVUS_007043</name>
</gene>
<dbReference type="InterPro" id="IPR007526">
    <property type="entry name" value="SWIRM"/>
</dbReference>
<dbReference type="EMBL" id="BAABUK010000017">
    <property type="protein sequence ID" value="GAA5813561.1"/>
    <property type="molecule type" value="Genomic_DNA"/>
</dbReference>
<reference evidence="3 4" key="1">
    <citation type="submission" date="2024-04" db="EMBL/GenBank/DDBJ databases">
        <title>genome sequences of Mucor flavus KT1a and Helicostylum pulchrum KT1b strains isolated from the surface of a dry-aged beef.</title>
        <authorList>
            <person name="Toyotome T."/>
            <person name="Hosono M."/>
            <person name="Torimaru M."/>
            <person name="Fukuda K."/>
            <person name="Mikami N."/>
        </authorList>
    </citation>
    <scope>NUCLEOTIDE SEQUENCE [LARGE SCALE GENOMIC DNA]</scope>
    <source>
        <strain evidence="3 4">KT1a</strain>
    </source>
</reference>
<dbReference type="InterPro" id="IPR009057">
    <property type="entry name" value="Homeodomain-like_sf"/>
</dbReference>
<organism evidence="3 4">
    <name type="scientific">Mucor flavus</name>
    <dbReference type="NCBI Taxonomy" id="439312"/>
    <lineage>
        <taxon>Eukaryota</taxon>
        <taxon>Fungi</taxon>
        <taxon>Fungi incertae sedis</taxon>
        <taxon>Mucoromycota</taxon>
        <taxon>Mucoromycotina</taxon>
        <taxon>Mucoromycetes</taxon>
        <taxon>Mucorales</taxon>
        <taxon>Mucorineae</taxon>
        <taxon>Mucoraceae</taxon>
        <taxon>Mucor</taxon>
    </lineage>
</organism>
<evidence type="ECO:0000313" key="4">
    <source>
        <dbReference type="Proteomes" id="UP001473302"/>
    </source>
</evidence>
<dbReference type="Proteomes" id="UP001473302">
    <property type="component" value="Unassembled WGS sequence"/>
</dbReference>
<keyword evidence="4" id="KW-1185">Reference proteome</keyword>
<evidence type="ECO:0000313" key="3">
    <source>
        <dbReference type="EMBL" id="GAA5813561.1"/>
    </source>
</evidence>
<feature type="domain" description="SWIRM" evidence="2">
    <location>
        <begin position="211"/>
        <end position="282"/>
    </location>
</feature>
<sequence length="285" mass="32416">MTYPSKSLRIMQNPYNGQYHQKEQVANDSLMSPPLTPTEAHHPTLNSIESTCWYFPKKRKEFISSYSKMVPFLRKKNDCDHGSMFALNVYRDLYLTSNKGKTKINKIKENDCAMSDETVVPLSQKRKSSCSGSSGSYIEQDKKTHKRKRVSSILPSGKEAALAFDSIDIDTNDQDFYPSGWVPLVDALDVVPVKVCWKGAPLSIQQQPYHHCLHKVESTMASILRLSPIQYLRCKRTLILASRTLKLQQIPFTKSVAQKLCRVDVNKTSALWTAFGQLGWFDESN</sequence>
<dbReference type="Pfam" id="PF04433">
    <property type="entry name" value="SWIRM"/>
    <property type="match status" value="1"/>
</dbReference>
<evidence type="ECO:0000259" key="2">
    <source>
        <dbReference type="Pfam" id="PF04433"/>
    </source>
</evidence>
<dbReference type="Gene3D" id="1.10.10.10">
    <property type="entry name" value="Winged helix-like DNA-binding domain superfamily/Winged helix DNA-binding domain"/>
    <property type="match status" value="1"/>
</dbReference>
<proteinExistence type="predicted"/>
<comment type="caution">
    <text evidence="3">The sequence shown here is derived from an EMBL/GenBank/DDBJ whole genome shotgun (WGS) entry which is preliminary data.</text>
</comment>